<dbReference type="InterPro" id="IPR050660">
    <property type="entry name" value="NEK_Ser/Thr_kinase"/>
</dbReference>
<evidence type="ECO:0000256" key="1">
    <source>
        <dbReference type="ARBA" id="ARBA00012513"/>
    </source>
</evidence>
<dbReference type="Proteomes" id="UP000664521">
    <property type="component" value="Unassembled WGS sequence"/>
</dbReference>
<evidence type="ECO:0000256" key="7">
    <source>
        <dbReference type="ARBA" id="ARBA00047899"/>
    </source>
</evidence>
<evidence type="ECO:0000256" key="2">
    <source>
        <dbReference type="ARBA" id="ARBA00022527"/>
    </source>
</evidence>
<dbReference type="PROSITE" id="PS50011">
    <property type="entry name" value="PROTEIN_KINASE_DOM"/>
    <property type="match status" value="1"/>
</dbReference>
<sequence>MPGPRRPFVPDNRRRKWVRNSSTQFVFHRETPEIIGRAPPQKIYADGSSGMREFQHIKKIGEGGQGRCDLVERKGDGKYLVYKQMKVEVDMIRSKHRNKPLEVAILKDILGPSERIVRLFDWTHVSPTNNCFFFEYCSYGDLYNMIDGYHNNQGLEIPESFVWHTYGQLAEALTFIHEGRSRVTTVDGDRIGWTTPSEDHRPIVHRDIKPDNVFIRPGKTRDHYPEIVLADFGIATTKLVSCQGKGDFCGTMAYQGPELPMHSRAGDHWAIGACIHHMTTGTPPIRKVPRGRSYKTWVLKSEARKVLDVTRRGYSRELDDAMYKTLRTRPEDRLRGRALVESLERAVARWGGEMIYLNPWWQGSRP</sequence>
<keyword evidence="4" id="KW-0547">Nucleotide-binding</keyword>
<evidence type="ECO:0000256" key="8">
    <source>
        <dbReference type="ARBA" id="ARBA00048679"/>
    </source>
</evidence>
<evidence type="ECO:0000256" key="3">
    <source>
        <dbReference type="ARBA" id="ARBA00022679"/>
    </source>
</evidence>
<dbReference type="OrthoDB" id="310217at2759"/>
<keyword evidence="3" id="KW-0808">Transferase</keyword>
<protein>
    <recommendedName>
        <fullName evidence="1">non-specific serine/threonine protein kinase</fullName>
        <ecNumber evidence="1">2.7.11.1</ecNumber>
    </recommendedName>
</protein>
<keyword evidence="11" id="KW-1185">Reference proteome</keyword>
<evidence type="ECO:0000256" key="5">
    <source>
        <dbReference type="ARBA" id="ARBA00022777"/>
    </source>
</evidence>
<dbReference type="PANTHER" id="PTHR43671">
    <property type="entry name" value="SERINE/THREONINE-PROTEIN KINASE NEK"/>
    <property type="match status" value="1"/>
</dbReference>
<name>A0A8H3J1V9_9LECA</name>
<dbReference type="Gene3D" id="3.30.200.20">
    <property type="entry name" value="Phosphorylase Kinase, domain 1"/>
    <property type="match status" value="1"/>
</dbReference>
<dbReference type="PANTHER" id="PTHR43671:SF98">
    <property type="entry name" value="SERINE_THREONINE-PROTEIN KINASE NEK11"/>
    <property type="match status" value="1"/>
</dbReference>
<keyword evidence="2 10" id="KW-0723">Serine/threonine-protein kinase</keyword>
<dbReference type="InterPro" id="IPR000719">
    <property type="entry name" value="Prot_kinase_dom"/>
</dbReference>
<dbReference type="GO" id="GO:0005524">
    <property type="term" value="F:ATP binding"/>
    <property type="evidence" value="ECO:0007669"/>
    <property type="project" value="UniProtKB-KW"/>
</dbReference>
<dbReference type="GO" id="GO:0005634">
    <property type="term" value="C:nucleus"/>
    <property type="evidence" value="ECO:0007669"/>
    <property type="project" value="TreeGrafter"/>
</dbReference>
<dbReference type="InterPro" id="IPR008271">
    <property type="entry name" value="Ser/Thr_kinase_AS"/>
</dbReference>
<evidence type="ECO:0000259" key="9">
    <source>
        <dbReference type="PROSITE" id="PS50011"/>
    </source>
</evidence>
<feature type="domain" description="Protein kinase" evidence="9">
    <location>
        <begin position="54"/>
        <end position="357"/>
    </location>
</feature>
<dbReference type="GO" id="GO:0004674">
    <property type="term" value="F:protein serine/threonine kinase activity"/>
    <property type="evidence" value="ECO:0007669"/>
    <property type="project" value="UniProtKB-KW"/>
</dbReference>
<comment type="catalytic activity">
    <reaction evidence="7">
        <text>L-threonyl-[protein] + ATP = O-phospho-L-threonyl-[protein] + ADP + H(+)</text>
        <dbReference type="Rhea" id="RHEA:46608"/>
        <dbReference type="Rhea" id="RHEA-COMP:11060"/>
        <dbReference type="Rhea" id="RHEA-COMP:11605"/>
        <dbReference type="ChEBI" id="CHEBI:15378"/>
        <dbReference type="ChEBI" id="CHEBI:30013"/>
        <dbReference type="ChEBI" id="CHEBI:30616"/>
        <dbReference type="ChEBI" id="CHEBI:61977"/>
        <dbReference type="ChEBI" id="CHEBI:456216"/>
        <dbReference type="EC" id="2.7.11.1"/>
    </reaction>
</comment>
<dbReference type="Pfam" id="PF00069">
    <property type="entry name" value="Pkinase"/>
    <property type="match status" value="1"/>
</dbReference>
<reference evidence="10" key="1">
    <citation type="submission" date="2021-03" db="EMBL/GenBank/DDBJ databases">
        <authorList>
            <person name="Tagirdzhanova G."/>
        </authorList>
    </citation>
    <scope>NUCLEOTIDE SEQUENCE</scope>
</reference>
<dbReference type="AlphaFoldDB" id="A0A8H3J1V9"/>
<comment type="caution">
    <text evidence="10">The sequence shown here is derived from an EMBL/GenBank/DDBJ whole genome shotgun (WGS) entry which is preliminary data.</text>
</comment>
<accession>A0A8H3J1V9</accession>
<dbReference type="Gene3D" id="1.10.510.10">
    <property type="entry name" value="Transferase(Phosphotransferase) domain 1"/>
    <property type="match status" value="1"/>
</dbReference>
<keyword evidence="6" id="KW-0067">ATP-binding</keyword>
<dbReference type="EC" id="2.7.11.1" evidence="1"/>
<gene>
    <name evidence="10" type="primary">KIN3_2</name>
    <name evidence="10" type="ORF">HETSPECPRED_001509</name>
</gene>
<proteinExistence type="predicted"/>
<evidence type="ECO:0000313" key="11">
    <source>
        <dbReference type="Proteomes" id="UP000664521"/>
    </source>
</evidence>
<keyword evidence="5 10" id="KW-0418">Kinase</keyword>
<evidence type="ECO:0000313" key="10">
    <source>
        <dbReference type="EMBL" id="CAF9939195.1"/>
    </source>
</evidence>
<evidence type="ECO:0000256" key="4">
    <source>
        <dbReference type="ARBA" id="ARBA00022741"/>
    </source>
</evidence>
<evidence type="ECO:0000256" key="6">
    <source>
        <dbReference type="ARBA" id="ARBA00022840"/>
    </source>
</evidence>
<comment type="catalytic activity">
    <reaction evidence="8">
        <text>L-seryl-[protein] + ATP = O-phospho-L-seryl-[protein] + ADP + H(+)</text>
        <dbReference type="Rhea" id="RHEA:17989"/>
        <dbReference type="Rhea" id="RHEA-COMP:9863"/>
        <dbReference type="Rhea" id="RHEA-COMP:11604"/>
        <dbReference type="ChEBI" id="CHEBI:15378"/>
        <dbReference type="ChEBI" id="CHEBI:29999"/>
        <dbReference type="ChEBI" id="CHEBI:30616"/>
        <dbReference type="ChEBI" id="CHEBI:83421"/>
        <dbReference type="ChEBI" id="CHEBI:456216"/>
        <dbReference type="EC" id="2.7.11.1"/>
    </reaction>
</comment>
<dbReference type="EMBL" id="CAJPDS010000126">
    <property type="protein sequence ID" value="CAF9939195.1"/>
    <property type="molecule type" value="Genomic_DNA"/>
</dbReference>
<organism evidence="10 11">
    <name type="scientific">Heterodermia speciosa</name>
    <dbReference type="NCBI Taxonomy" id="116794"/>
    <lineage>
        <taxon>Eukaryota</taxon>
        <taxon>Fungi</taxon>
        <taxon>Dikarya</taxon>
        <taxon>Ascomycota</taxon>
        <taxon>Pezizomycotina</taxon>
        <taxon>Lecanoromycetes</taxon>
        <taxon>OSLEUM clade</taxon>
        <taxon>Lecanoromycetidae</taxon>
        <taxon>Caliciales</taxon>
        <taxon>Physciaceae</taxon>
        <taxon>Heterodermia</taxon>
    </lineage>
</organism>
<dbReference type="SMART" id="SM00220">
    <property type="entry name" value="S_TKc"/>
    <property type="match status" value="1"/>
</dbReference>
<dbReference type="SUPFAM" id="SSF56112">
    <property type="entry name" value="Protein kinase-like (PK-like)"/>
    <property type="match status" value="1"/>
</dbReference>
<dbReference type="PROSITE" id="PS00108">
    <property type="entry name" value="PROTEIN_KINASE_ST"/>
    <property type="match status" value="1"/>
</dbReference>
<dbReference type="InterPro" id="IPR011009">
    <property type="entry name" value="Kinase-like_dom_sf"/>
</dbReference>